<organism evidence="1 2">
    <name type="scientific">Heterorhabditis bacteriophora</name>
    <name type="common">Entomopathogenic nematode worm</name>
    <dbReference type="NCBI Taxonomy" id="37862"/>
    <lineage>
        <taxon>Eukaryota</taxon>
        <taxon>Metazoa</taxon>
        <taxon>Ecdysozoa</taxon>
        <taxon>Nematoda</taxon>
        <taxon>Chromadorea</taxon>
        <taxon>Rhabditida</taxon>
        <taxon>Rhabditina</taxon>
        <taxon>Rhabditomorpha</taxon>
        <taxon>Strongyloidea</taxon>
        <taxon>Heterorhabditidae</taxon>
        <taxon>Heterorhabditis</taxon>
    </lineage>
</organism>
<name>A0A1I7X6K7_HETBA</name>
<evidence type="ECO:0000313" key="2">
    <source>
        <dbReference type="WBParaSite" id="Hba_13103"/>
    </source>
</evidence>
<proteinExistence type="predicted"/>
<evidence type="ECO:0000313" key="1">
    <source>
        <dbReference type="Proteomes" id="UP000095283"/>
    </source>
</evidence>
<reference evidence="2" key="1">
    <citation type="submission" date="2016-11" db="UniProtKB">
        <authorList>
            <consortium name="WormBaseParasite"/>
        </authorList>
    </citation>
    <scope>IDENTIFICATION</scope>
</reference>
<dbReference type="Proteomes" id="UP000095283">
    <property type="component" value="Unplaced"/>
</dbReference>
<protein>
    <submittedName>
        <fullName evidence="2">Phlebovirus glycoprotein G2 fusion domain-containing protein</fullName>
    </submittedName>
</protein>
<dbReference type="AlphaFoldDB" id="A0A1I7X6K7"/>
<accession>A0A1I7X6K7</accession>
<keyword evidence="1" id="KW-1185">Reference proteome</keyword>
<sequence length="246" mass="28238">MTEPGVSFSVHFDVSLKTARDMINLHLIVIFLHLLFISPISANGTLSVTELPYWKENRFIDCIFCIDYDNFKRISVSGCATSRPMTCKGNICFMRQHKSPQFFLYTSGCLNLTQSEFELIAHGRSDVDIQAGGKGDETLLCEVSRKTNTCLCSDQTRCNNMTLPSPFSEFHSPSLLSRLDFRELLHFRLFIPQEPVLRYTDVRQVLELLAYKYQILVQLIIHNGYEAYKTDNTSDTLHTIIFMILL</sequence>
<dbReference type="WBParaSite" id="Hba_13103">
    <property type="protein sequence ID" value="Hba_13103"/>
    <property type="gene ID" value="Hba_13103"/>
</dbReference>